<name>A0A9X2CKS3_9GAMM</name>
<sequence length="274" mass="31705">MRNYHRWLDKILAFERKKRSSAMYLRALILISFFVGILTHQIWLSFAPEQTPNSSSGKRKLMQELELQAKTLASRNLALTIEQEANKNLQQMFSEQLVRQKALEKELAFYRDLMAPEKEVDGVTIYNAELKPGMLPQQKQLQLVLTQQKKRQSNIKVSVDADLIGVLDGQVKQYTLTELTQNKYNIDFKYFYILEAELDFPDNFELQRVTFNINVRANRGTKGGRLEQSYSVDELAPEDAHLTDIEKESRVILEQNSQVSDNPSQKTEVRGSND</sequence>
<reference evidence="3" key="1">
    <citation type="submission" date="2022-01" db="EMBL/GenBank/DDBJ databases">
        <title>Whole genome-based taxonomy of the Shewanellaceae.</title>
        <authorList>
            <person name="Martin-Rodriguez A.J."/>
        </authorList>
    </citation>
    <scope>NUCLEOTIDE SEQUENCE</scope>
    <source>
        <strain evidence="3">DSM 16422</strain>
    </source>
</reference>
<dbReference type="EMBL" id="JAKIKP010000002">
    <property type="protein sequence ID" value="MCL1141935.1"/>
    <property type="molecule type" value="Genomic_DNA"/>
</dbReference>
<gene>
    <name evidence="3" type="ORF">L2672_04380</name>
</gene>
<dbReference type="Proteomes" id="UP001139333">
    <property type="component" value="Unassembled WGS sequence"/>
</dbReference>
<accession>A0A9X2CKS3</accession>
<feature type="compositionally biased region" description="Polar residues" evidence="1">
    <location>
        <begin position="254"/>
        <end position="266"/>
    </location>
</feature>
<dbReference type="AlphaFoldDB" id="A0A9X2CKS3"/>
<feature type="transmembrane region" description="Helical" evidence="2">
    <location>
        <begin position="21"/>
        <end position="44"/>
    </location>
</feature>
<organism evidence="3 4">
    <name type="scientific">Shewanella gaetbuli</name>
    <dbReference type="NCBI Taxonomy" id="220752"/>
    <lineage>
        <taxon>Bacteria</taxon>
        <taxon>Pseudomonadati</taxon>
        <taxon>Pseudomonadota</taxon>
        <taxon>Gammaproteobacteria</taxon>
        <taxon>Alteromonadales</taxon>
        <taxon>Shewanellaceae</taxon>
        <taxon>Shewanella</taxon>
    </lineage>
</organism>
<keyword evidence="2" id="KW-0472">Membrane</keyword>
<evidence type="ECO:0000313" key="4">
    <source>
        <dbReference type="Proteomes" id="UP001139333"/>
    </source>
</evidence>
<evidence type="ECO:0000256" key="2">
    <source>
        <dbReference type="SAM" id="Phobius"/>
    </source>
</evidence>
<evidence type="ECO:0000313" key="3">
    <source>
        <dbReference type="EMBL" id="MCL1141935.1"/>
    </source>
</evidence>
<keyword evidence="4" id="KW-1185">Reference proteome</keyword>
<dbReference type="Pfam" id="PF20567">
    <property type="entry name" value="DUF6776"/>
    <property type="match status" value="1"/>
</dbReference>
<protein>
    <submittedName>
        <fullName evidence="3">Uncharacterized protein</fullName>
    </submittedName>
</protein>
<dbReference type="InterPro" id="IPR046703">
    <property type="entry name" value="DUF6776"/>
</dbReference>
<feature type="region of interest" description="Disordered" evidence="1">
    <location>
        <begin position="253"/>
        <end position="274"/>
    </location>
</feature>
<proteinExistence type="predicted"/>
<evidence type="ECO:0000256" key="1">
    <source>
        <dbReference type="SAM" id="MobiDB-lite"/>
    </source>
</evidence>
<keyword evidence="2" id="KW-1133">Transmembrane helix</keyword>
<keyword evidence="2" id="KW-0812">Transmembrane</keyword>
<dbReference type="RefSeq" id="WP_248994610.1">
    <property type="nucleotide sequence ID" value="NZ_JAKIKP010000002.1"/>
</dbReference>
<comment type="caution">
    <text evidence="3">The sequence shown here is derived from an EMBL/GenBank/DDBJ whole genome shotgun (WGS) entry which is preliminary data.</text>
</comment>